<evidence type="ECO:0008006" key="4">
    <source>
        <dbReference type="Google" id="ProtNLM"/>
    </source>
</evidence>
<feature type="transmembrane region" description="Helical" evidence="1">
    <location>
        <begin position="15"/>
        <end position="35"/>
    </location>
</feature>
<feature type="transmembrane region" description="Helical" evidence="1">
    <location>
        <begin position="76"/>
        <end position="96"/>
    </location>
</feature>
<dbReference type="EMBL" id="PJAI02000011">
    <property type="protein sequence ID" value="TYK65328.1"/>
    <property type="molecule type" value="Genomic_DNA"/>
</dbReference>
<protein>
    <recommendedName>
        <fullName evidence="4">EpsG family protein</fullName>
    </recommendedName>
</protein>
<dbReference type="RefSeq" id="WP_101345399.1">
    <property type="nucleotide sequence ID" value="NZ_PJAI02000011.1"/>
</dbReference>
<keyword evidence="3" id="KW-1185">Reference proteome</keyword>
<accession>A0ABY3MVT2</accession>
<keyword evidence="1" id="KW-1133">Transmembrane helix</keyword>
<keyword evidence="1" id="KW-0812">Transmembrane</keyword>
<feature type="transmembrane region" description="Helical" evidence="1">
    <location>
        <begin position="116"/>
        <end position="142"/>
    </location>
</feature>
<organism evidence="2 3">
    <name type="scientific">Colwellia echini</name>
    <dbReference type="NCBI Taxonomy" id="1982103"/>
    <lineage>
        <taxon>Bacteria</taxon>
        <taxon>Pseudomonadati</taxon>
        <taxon>Pseudomonadota</taxon>
        <taxon>Gammaproteobacteria</taxon>
        <taxon>Alteromonadales</taxon>
        <taxon>Colwelliaceae</taxon>
        <taxon>Colwellia</taxon>
    </lineage>
</organism>
<feature type="transmembrane region" description="Helical" evidence="1">
    <location>
        <begin position="264"/>
        <end position="281"/>
    </location>
</feature>
<feature type="transmembrane region" description="Helical" evidence="1">
    <location>
        <begin position="231"/>
        <end position="252"/>
    </location>
</feature>
<keyword evidence="1" id="KW-0472">Membrane</keyword>
<feature type="transmembrane region" description="Helical" evidence="1">
    <location>
        <begin position="176"/>
        <end position="198"/>
    </location>
</feature>
<feature type="transmembrane region" description="Helical" evidence="1">
    <location>
        <begin position="41"/>
        <end position="64"/>
    </location>
</feature>
<evidence type="ECO:0000256" key="1">
    <source>
        <dbReference type="SAM" id="Phobius"/>
    </source>
</evidence>
<name>A0ABY3MVT2_9GAMM</name>
<evidence type="ECO:0000313" key="2">
    <source>
        <dbReference type="EMBL" id="TYK65328.1"/>
    </source>
</evidence>
<feature type="transmembrane region" description="Helical" evidence="1">
    <location>
        <begin position="149"/>
        <end position="170"/>
    </location>
</feature>
<evidence type="ECO:0000313" key="3">
    <source>
        <dbReference type="Proteomes" id="UP000815846"/>
    </source>
</evidence>
<dbReference type="Proteomes" id="UP000815846">
    <property type="component" value="Unassembled WGS sequence"/>
</dbReference>
<reference evidence="2 3" key="1">
    <citation type="submission" date="2019-08" db="EMBL/GenBank/DDBJ databases">
        <title>Microbe sample from Colwellia echini.</title>
        <authorList>
            <person name="Christiansen L."/>
            <person name="Pathiraja D."/>
            <person name="Schultz-Johansen M."/>
            <person name="Choi I.-G."/>
            <person name="Stougaard P."/>
        </authorList>
    </citation>
    <scope>NUCLEOTIDE SEQUENCE [LARGE SCALE GENOMIC DNA]</scope>
    <source>
        <strain evidence="2 3">A3</strain>
    </source>
</reference>
<gene>
    <name evidence="2" type="ORF">CWS31_010695</name>
</gene>
<proteinExistence type="predicted"/>
<comment type="caution">
    <text evidence="2">The sequence shown here is derived from an EMBL/GenBank/DDBJ whole genome shotgun (WGS) entry which is preliminary data.</text>
</comment>
<sequence>MKLYLPRLTLKKQPVYISVLAVIVFMSTSTGFDFYSHAVAYYFYDMLLYNADLLLGEIVLPRYWLLSYLYEITSRIGIPIGFVSLFLIVFPVYSIVSSYENTENDNGLESYSLVELFSFLLLIIISFFYSGASLASLWFLALLKTKKTVFLVGGLLHPIGIILFGIGSLILNYKIFIRFVILLFLVMSFFYVCTYFSLFTSSIVQSPRFEISLDNVVALFDFAINKKGKEIIGVGVVTLLFVLSKGVLIQKINILQQIRISKTYSNLMLFLFVSAIVLFMANKNSLIKSIRTISHHDVIYIAWFDWGDKDLKRKETPWTLTSKRYIY</sequence>